<evidence type="ECO:0000313" key="2">
    <source>
        <dbReference type="Proteomes" id="UP000012019"/>
    </source>
</evidence>
<proteinExistence type="predicted"/>
<comment type="caution">
    <text evidence="1">The sequence shown here is derived from an EMBL/GenBank/DDBJ whole genome shotgun (WGS) entry which is preliminary data.</text>
</comment>
<protein>
    <submittedName>
        <fullName evidence="1">Uncharacterized protein</fullName>
    </submittedName>
</protein>
<keyword evidence="2" id="KW-1185">Reference proteome</keyword>
<dbReference type="STRING" id="1286106.MPL1_02563"/>
<dbReference type="AlphaFoldDB" id="M7P319"/>
<dbReference type="EMBL" id="APHR01000011">
    <property type="protein sequence ID" value="EMR13906.1"/>
    <property type="molecule type" value="Genomic_DNA"/>
</dbReference>
<evidence type="ECO:0000313" key="1">
    <source>
        <dbReference type="EMBL" id="EMR13906.1"/>
    </source>
</evidence>
<gene>
    <name evidence="1" type="ORF">MPL1_02563</name>
</gene>
<reference evidence="1 2" key="1">
    <citation type="journal article" date="2013" name="Genome Announc.">
        <title>Draft Genome Sequence of Methylophaga lonarensis MPLT, a Haloalkaliphilic (Non-Methane-Utilizing) Methylotroph.</title>
        <authorList>
            <person name="Shetty S.A."/>
            <person name="Marathe N.P."/>
            <person name="Munot H."/>
            <person name="Antony C.P."/>
            <person name="Dhotre D.P."/>
            <person name="Murrell J.C."/>
            <person name="Shouche Y.S."/>
        </authorList>
    </citation>
    <scope>NUCLEOTIDE SEQUENCE [LARGE SCALE GENOMIC DNA]</scope>
    <source>
        <strain evidence="1 2">MPL</strain>
    </source>
</reference>
<sequence>MAESEKTGSIAQDFLPVFFCAFKQVYRLLIWCNFLPHDGDLALLLGKFYGFLRCDRILLHTGTIAW</sequence>
<accession>M7P319</accession>
<organism evidence="1 2">
    <name type="scientific">Methylophaga lonarensis MPL</name>
    <dbReference type="NCBI Taxonomy" id="1286106"/>
    <lineage>
        <taxon>Bacteria</taxon>
        <taxon>Pseudomonadati</taxon>
        <taxon>Pseudomonadota</taxon>
        <taxon>Gammaproteobacteria</taxon>
        <taxon>Thiotrichales</taxon>
        <taxon>Piscirickettsiaceae</taxon>
        <taxon>Methylophaga</taxon>
    </lineage>
</organism>
<name>M7P319_9GAMM</name>
<dbReference type="Proteomes" id="UP000012019">
    <property type="component" value="Unassembled WGS sequence"/>
</dbReference>